<feature type="repeat" description="TPR" evidence="3">
    <location>
        <begin position="131"/>
        <end position="164"/>
    </location>
</feature>
<dbReference type="Pfam" id="PF14559">
    <property type="entry name" value="TPR_19"/>
    <property type="match status" value="1"/>
</dbReference>
<reference evidence="6" key="1">
    <citation type="submission" date="2012-01" db="EMBL/GenBank/DDBJ databases">
        <title>The Genome Sequence of Treponema denticola H-22.</title>
        <authorList>
            <consortium name="The Broad Institute Genome Sequencing Platform"/>
            <person name="Earl A."/>
            <person name="Ward D."/>
            <person name="Feldgarden M."/>
            <person name="Gevers D."/>
            <person name="Blanton J.M."/>
            <person name="Fenno C.J."/>
            <person name="Baranova O.V."/>
            <person name="Mathney J."/>
            <person name="Dewhirst F.E."/>
            <person name="Izard J."/>
            <person name="Young S.K."/>
            <person name="Zeng Q."/>
            <person name="Gargeya S."/>
            <person name="Fitzgerald M."/>
            <person name="Haas B."/>
            <person name="Abouelleil A."/>
            <person name="Alvarado L."/>
            <person name="Arachchi H.M."/>
            <person name="Berlin A."/>
            <person name="Chapman S.B."/>
            <person name="Gearin G."/>
            <person name="Goldberg J."/>
            <person name="Griggs A."/>
            <person name="Gujja S."/>
            <person name="Hansen M."/>
            <person name="Heiman D."/>
            <person name="Howarth C."/>
            <person name="Larimer J."/>
            <person name="Lui A."/>
            <person name="MacDonald P.J.P."/>
            <person name="McCowen C."/>
            <person name="Montmayeur A."/>
            <person name="Murphy C."/>
            <person name="Neiman D."/>
            <person name="Pearson M."/>
            <person name="Priest M."/>
            <person name="Roberts A."/>
            <person name="Saif S."/>
            <person name="Shea T."/>
            <person name="Sisk P."/>
            <person name="Stolte C."/>
            <person name="Sykes S."/>
            <person name="Wortman J."/>
            <person name="Nusbaum C."/>
            <person name="Birren B."/>
        </authorList>
    </citation>
    <scope>NUCLEOTIDE SEQUENCE [LARGE SCALE GENOMIC DNA]</scope>
    <source>
        <strain evidence="6">H-22</strain>
    </source>
</reference>
<dbReference type="Pfam" id="PF04471">
    <property type="entry name" value="Mrr_cat"/>
    <property type="match status" value="1"/>
</dbReference>
<dbReference type="PROSITE" id="PS50293">
    <property type="entry name" value="TPR_REGION"/>
    <property type="match status" value="1"/>
</dbReference>
<dbReference type="AlphaFoldDB" id="A0A0E2E4L9"/>
<dbReference type="SUPFAM" id="SSF48452">
    <property type="entry name" value="TPR-like"/>
    <property type="match status" value="2"/>
</dbReference>
<dbReference type="Proteomes" id="UP000011705">
    <property type="component" value="Chromosome"/>
</dbReference>
<dbReference type="InterPro" id="IPR019734">
    <property type="entry name" value="TPR_rpt"/>
</dbReference>
<feature type="domain" description="Restriction endonuclease type IV Mrr" evidence="5">
    <location>
        <begin position="364"/>
        <end position="441"/>
    </location>
</feature>
<dbReference type="InterPro" id="IPR051012">
    <property type="entry name" value="CellSynth/LPSAsmb/PSIAsmb"/>
</dbReference>
<sequence length="446" mass="50744">MVSTIIISFFIIIIAVVILVLVATRSKSPSSGGRKKVKGRAVLMKEASRRLAQNPHDIEGLFIMGDIYYQDQDWEKAYTAYSALLDRMKPLEMNKQLDVAIRYGICALKTNRLPEAKKGFLLAETINPKNLDVSYNLGYIYYLEKDYEKAVKFFKRTLILEPNSFLATKYLGYTLQHLHKYTEALPALKKALDFKPDDKEVLFAMGECFYETEATDRCLKILNHLRVDPVFGPQASLYTGMIRAKADQLERAIEDFQIGLKHTGIPMDISNELKYRLAQAYIKTQEIGQALHLLKEIQSISPGYKDAATLIMRYQELNKNKNLQIYLMSGQSEFVALCRKIVARFYPKAKVKIVDISVLAAYTDIVAEIDTSRFSDTVIFRFFRSQGTVGELLLRELHARLKEVKGGTGICMSAGTFTEEAVRFSEGRPLDLYDKTRLSNVLNSLK</sequence>
<dbReference type="SMART" id="SM00028">
    <property type="entry name" value="TPR"/>
    <property type="match status" value="6"/>
</dbReference>
<dbReference type="InterPro" id="IPR007560">
    <property type="entry name" value="Restrct_endonuc_IV_Mrr"/>
</dbReference>
<evidence type="ECO:0000259" key="5">
    <source>
        <dbReference type="Pfam" id="PF04471"/>
    </source>
</evidence>
<name>A0A0E2E4L9_TREDN</name>
<keyword evidence="4" id="KW-0812">Transmembrane</keyword>
<evidence type="ECO:0000256" key="2">
    <source>
        <dbReference type="ARBA" id="ARBA00022803"/>
    </source>
</evidence>
<dbReference type="PANTHER" id="PTHR45586:SF1">
    <property type="entry name" value="LIPOPOLYSACCHARIDE ASSEMBLY PROTEIN B"/>
    <property type="match status" value="1"/>
</dbReference>
<dbReference type="PROSITE" id="PS50005">
    <property type="entry name" value="TPR"/>
    <property type="match status" value="2"/>
</dbReference>
<dbReference type="PANTHER" id="PTHR45586">
    <property type="entry name" value="TPR REPEAT-CONTAINING PROTEIN PA4667"/>
    <property type="match status" value="1"/>
</dbReference>
<evidence type="ECO:0000313" key="6">
    <source>
        <dbReference type="EMBL" id="EMB33519.1"/>
    </source>
</evidence>
<dbReference type="GeneID" id="2741117"/>
<keyword evidence="4" id="KW-1133">Transmembrane helix</keyword>
<keyword evidence="1" id="KW-0677">Repeat</keyword>
<dbReference type="GO" id="GO:0003677">
    <property type="term" value="F:DNA binding"/>
    <property type="evidence" value="ECO:0007669"/>
    <property type="project" value="InterPro"/>
</dbReference>
<dbReference type="Pfam" id="PF00515">
    <property type="entry name" value="TPR_1"/>
    <property type="match status" value="1"/>
</dbReference>
<dbReference type="GO" id="GO:0004519">
    <property type="term" value="F:endonuclease activity"/>
    <property type="evidence" value="ECO:0007669"/>
    <property type="project" value="InterPro"/>
</dbReference>
<dbReference type="Pfam" id="PF13174">
    <property type="entry name" value="TPR_6"/>
    <property type="match status" value="1"/>
</dbReference>
<gene>
    <name evidence="6" type="ORF">HMPREF9726_01333</name>
</gene>
<dbReference type="GO" id="GO:0009307">
    <property type="term" value="P:DNA restriction-modification system"/>
    <property type="evidence" value="ECO:0007669"/>
    <property type="project" value="InterPro"/>
</dbReference>
<dbReference type="HOGENOM" id="CLU_599761_0_0_12"/>
<dbReference type="EMBL" id="AGDV01000011">
    <property type="protein sequence ID" value="EMB33519.1"/>
    <property type="molecule type" value="Genomic_DNA"/>
</dbReference>
<keyword evidence="2 3" id="KW-0802">TPR repeat</keyword>
<dbReference type="RefSeq" id="WP_002667136.1">
    <property type="nucleotide sequence ID" value="NZ_CM001795.1"/>
</dbReference>
<dbReference type="Gene3D" id="1.25.40.10">
    <property type="entry name" value="Tetratricopeptide repeat domain"/>
    <property type="match status" value="3"/>
</dbReference>
<evidence type="ECO:0000256" key="3">
    <source>
        <dbReference type="PROSITE-ProRule" id="PRU00339"/>
    </source>
</evidence>
<evidence type="ECO:0000256" key="4">
    <source>
        <dbReference type="SAM" id="Phobius"/>
    </source>
</evidence>
<feature type="transmembrane region" description="Helical" evidence="4">
    <location>
        <begin position="6"/>
        <end position="24"/>
    </location>
</feature>
<keyword evidence="4" id="KW-0472">Membrane</keyword>
<protein>
    <recommendedName>
        <fullName evidence="5">Restriction endonuclease type IV Mrr domain-containing protein</fullName>
    </recommendedName>
</protein>
<accession>A0A0E2E4L9</accession>
<dbReference type="PATRIC" id="fig|999432.5.peg.1386"/>
<feature type="repeat" description="TPR" evidence="3">
    <location>
        <begin position="165"/>
        <end position="198"/>
    </location>
</feature>
<evidence type="ECO:0000256" key="1">
    <source>
        <dbReference type="ARBA" id="ARBA00022737"/>
    </source>
</evidence>
<comment type="caution">
    <text evidence="6">The sequence shown here is derived from an EMBL/GenBank/DDBJ whole genome shotgun (WGS) entry which is preliminary data.</text>
</comment>
<organism evidence="6">
    <name type="scientific">Treponema denticola H-22</name>
    <dbReference type="NCBI Taxonomy" id="999432"/>
    <lineage>
        <taxon>Bacteria</taxon>
        <taxon>Pseudomonadati</taxon>
        <taxon>Spirochaetota</taxon>
        <taxon>Spirochaetia</taxon>
        <taxon>Spirochaetales</taxon>
        <taxon>Treponemataceae</taxon>
        <taxon>Treponema</taxon>
    </lineage>
</organism>
<dbReference type="InterPro" id="IPR011990">
    <property type="entry name" value="TPR-like_helical_dom_sf"/>
</dbReference>
<proteinExistence type="predicted"/>